<dbReference type="InterPro" id="IPR036919">
    <property type="entry name" value="Ribo_uL30_ferredoxin-like_sf"/>
</dbReference>
<feature type="compositionally biased region" description="Low complexity" evidence="2">
    <location>
        <begin position="41"/>
        <end position="55"/>
    </location>
</feature>
<comment type="similarity">
    <text evidence="1">Belongs to the universal ribosomal protein uL30 family.</text>
</comment>
<dbReference type="CDD" id="cd00355">
    <property type="entry name" value="Ribosomal_L30_like"/>
    <property type="match status" value="1"/>
</dbReference>
<dbReference type="InterPro" id="IPR016082">
    <property type="entry name" value="Ribosomal_uL30_ferredoxin-like"/>
</dbReference>
<evidence type="ECO:0000256" key="2">
    <source>
        <dbReference type="SAM" id="MobiDB-lite"/>
    </source>
</evidence>
<proteinExistence type="inferred from homology"/>
<evidence type="ECO:0000256" key="1">
    <source>
        <dbReference type="ARBA" id="ARBA00007594"/>
    </source>
</evidence>
<keyword evidence="5" id="KW-1185">Reference proteome</keyword>
<protein>
    <recommendedName>
        <fullName evidence="3">Large ribosomal subunit protein uL30-like ferredoxin-like fold domain-containing protein</fullName>
    </recommendedName>
</protein>
<name>A0ABP1E880_9APHY</name>
<evidence type="ECO:0000259" key="3">
    <source>
        <dbReference type="Pfam" id="PF00327"/>
    </source>
</evidence>
<dbReference type="Pfam" id="PF00327">
    <property type="entry name" value="Ribosomal_L30"/>
    <property type="match status" value="1"/>
</dbReference>
<organism evidence="4 5">
    <name type="scientific">Somion occarium</name>
    <dbReference type="NCBI Taxonomy" id="3059160"/>
    <lineage>
        <taxon>Eukaryota</taxon>
        <taxon>Fungi</taxon>
        <taxon>Dikarya</taxon>
        <taxon>Basidiomycota</taxon>
        <taxon>Agaricomycotina</taxon>
        <taxon>Agaricomycetes</taxon>
        <taxon>Polyporales</taxon>
        <taxon>Cerrenaceae</taxon>
        <taxon>Somion</taxon>
    </lineage>
</organism>
<feature type="domain" description="Large ribosomal subunit protein uL30-like ferredoxin-like fold" evidence="3">
    <location>
        <begin position="58"/>
        <end position="108"/>
    </location>
</feature>
<dbReference type="SUPFAM" id="SSF55129">
    <property type="entry name" value="Ribosomal protein L30p/L7e"/>
    <property type="match status" value="1"/>
</dbReference>
<feature type="region of interest" description="Disordered" evidence="2">
    <location>
        <begin position="24"/>
        <end position="55"/>
    </location>
</feature>
<sequence length="145" mass="15951">MIFSLRPNVLRQSVQIPSRRLLATTSAQTASATQSPPPSPSSTSPASSSSSQAPLTHYKITLQRSAISLAPRMKATLVSLGIHRRLQTVFHPHNPINAGKILRVKELVHVENVSADEVRTKTEQRRERRPARGYVRVASKLGESI</sequence>
<dbReference type="Gene3D" id="3.30.1390.20">
    <property type="entry name" value="Ribosomal protein L30, ferredoxin-like fold domain"/>
    <property type="match status" value="1"/>
</dbReference>
<feature type="compositionally biased region" description="Low complexity" evidence="2">
    <location>
        <begin position="24"/>
        <end position="34"/>
    </location>
</feature>
<evidence type="ECO:0000313" key="4">
    <source>
        <dbReference type="EMBL" id="CAL1715792.1"/>
    </source>
</evidence>
<gene>
    <name evidence="4" type="ORF">GFSPODELE1_LOCUS10435</name>
</gene>
<reference evidence="5" key="1">
    <citation type="submission" date="2024-04" db="EMBL/GenBank/DDBJ databases">
        <authorList>
            <person name="Shaw F."/>
            <person name="Minotto A."/>
        </authorList>
    </citation>
    <scope>NUCLEOTIDE SEQUENCE [LARGE SCALE GENOMIC DNA]</scope>
</reference>
<evidence type="ECO:0000313" key="5">
    <source>
        <dbReference type="Proteomes" id="UP001497453"/>
    </source>
</evidence>
<dbReference type="EMBL" id="OZ037952">
    <property type="protein sequence ID" value="CAL1715792.1"/>
    <property type="molecule type" value="Genomic_DNA"/>
</dbReference>
<dbReference type="Proteomes" id="UP001497453">
    <property type="component" value="Chromosome 9"/>
</dbReference>
<accession>A0ABP1E880</accession>